<organism evidence="2 3">
    <name type="scientific">Ruminiclostridium hungatei</name>
    <name type="common">Clostridium hungatei</name>
    <dbReference type="NCBI Taxonomy" id="48256"/>
    <lineage>
        <taxon>Bacteria</taxon>
        <taxon>Bacillati</taxon>
        <taxon>Bacillota</taxon>
        <taxon>Clostridia</taxon>
        <taxon>Eubacteriales</taxon>
        <taxon>Oscillospiraceae</taxon>
        <taxon>Ruminiclostridium</taxon>
    </lineage>
</organism>
<dbReference type="InterPro" id="IPR036388">
    <property type="entry name" value="WH-like_DNA-bd_sf"/>
</dbReference>
<dbReference type="InterPro" id="IPR005149">
    <property type="entry name" value="Tscrpt_reg_PadR_N"/>
</dbReference>
<dbReference type="SUPFAM" id="SSF46785">
    <property type="entry name" value="Winged helix' DNA-binding domain"/>
    <property type="match status" value="1"/>
</dbReference>
<sequence>MNFDRFLPLTETTFYIMLSLLEPSHGYAVMQNVEQLSENKVKIAAGTLYGAFENLVRQKLIKAVATEDTRRKVYVLTAEGKEVLKLEIRRLKHLVNISGNVTAGEK</sequence>
<evidence type="ECO:0000259" key="1">
    <source>
        <dbReference type="Pfam" id="PF03551"/>
    </source>
</evidence>
<dbReference type="Proteomes" id="UP000191554">
    <property type="component" value="Unassembled WGS sequence"/>
</dbReference>
<dbReference type="Pfam" id="PF03551">
    <property type="entry name" value="PadR"/>
    <property type="match status" value="1"/>
</dbReference>
<evidence type="ECO:0000313" key="2">
    <source>
        <dbReference type="EMBL" id="OPX46457.1"/>
    </source>
</evidence>
<proteinExistence type="predicted"/>
<dbReference type="OrthoDB" id="9814826at2"/>
<dbReference type="PANTHER" id="PTHR33169:SF13">
    <property type="entry name" value="PADR-FAMILY TRANSCRIPTIONAL REGULATOR"/>
    <property type="match status" value="1"/>
</dbReference>
<keyword evidence="3" id="KW-1185">Reference proteome</keyword>
<dbReference type="InterPro" id="IPR052509">
    <property type="entry name" value="Metal_resp_DNA-bind_regulator"/>
</dbReference>
<comment type="caution">
    <text evidence="2">The sequence shown here is derived from an EMBL/GenBank/DDBJ whole genome shotgun (WGS) entry which is preliminary data.</text>
</comment>
<gene>
    <name evidence="2" type="ORF">CLHUN_02740</name>
</gene>
<dbReference type="EMBL" id="MZGX01000001">
    <property type="protein sequence ID" value="OPX46457.1"/>
    <property type="molecule type" value="Genomic_DNA"/>
</dbReference>
<dbReference type="STRING" id="48256.CLHUN_02740"/>
<dbReference type="PANTHER" id="PTHR33169">
    <property type="entry name" value="PADR-FAMILY TRANSCRIPTIONAL REGULATOR"/>
    <property type="match status" value="1"/>
</dbReference>
<dbReference type="RefSeq" id="WP_080062770.1">
    <property type="nucleotide sequence ID" value="NZ_MZGX01000001.1"/>
</dbReference>
<evidence type="ECO:0000313" key="3">
    <source>
        <dbReference type="Proteomes" id="UP000191554"/>
    </source>
</evidence>
<reference evidence="2 3" key="1">
    <citation type="submission" date="2017-03" db="EMBL/GenBank/DDBJ databases">
        <title>Genome sequence of Clostridium hungatei DSM 14427.</title>
        <authorList>
            <person name="Poehlein A."/>
            <person name="Daniel R."/>
        </authorList>
    </citation>
    <scope>NUCLEOTIDE SEQUENCE [LARGE SCALE GENOMIC DNA]</scope>
    <source>
        <strain evidence="2 3">DSM 14427</strain>
    </source>
</reference>
<dbReference type="InterPro" id="IPR036390">
    <property type="entry name" value="WH_DNA-bd_sf"/>
</dbReference>
<accession>A0A1V4ST89</accession>
<dbReference type="AlphaFoldDB" id="A0A1V4ST89"/>
<feature type="domain" description="Transcription regulator PadR N-terminal" evidence="1">
    <location>
        <begin position="19"/>
        <end position="85"/>
    </location>
</feature>
<name>A0A1V4ST89_RUMHU</name>
<dbReference type="Gene3D" id="1.10.10.10">
    <property type="entry name" value="Winged helix-like DNA-binding domain superfamily/Winged helix DNA-binding domain"/>
    <property type="match status" value="1"/>
</dbReference>
<protein>
    <submittedName>
        <fullName evidence="2">Lineage-specific thermal regulator protein</fullName>
    </submittedName>
</protein>